<organism evidence="1 2">
    <name type="scientific">Micromonospora tulbaghiae</name>
    <dbReference type="NCBI Taxonomy" id="479978"/>
    <lineage>
        <taxon>Bacteria</taxon>
        <taxon>Bacillati</taxon>
        <taxon>Actinomycetota</taxon>
        <taxon>Actinomycetes</taxon>
        <taxon>Micromonosporales</taxon>
        <taxon>Micromonosporaceae</taxon>
        <taxon>Micromonospora</taxon>
    </lineage>
</organism>
<evidence type="ECO:0000313" key="2">
    <source>
        <dbReference type="Proteomes" id="UP000267804"/>
    </source>
</evidence>
<dbReference type="Proteomes" id="UP000267804">
    <property type="component" value="Chromosome"/>
</dbReference>
<proteinExistence type="predicted"/>
<dbReference type="KEGG" id="mtua:CSH63_01435"/>
<reference evidence="1 2" key="1">
    <citation type="submission" date="2017-10" db="EMBL/GenBank/DDBJ databases">
        <title>Integration of genomic and chemical information greatly accelerates assignment of the full stereostructure of myelolactone, a potent inhibitor of myeloma from a marine-derived Micromonospora.</title>
        <authorList>
            <person name="Kim M.C."/>
            <person name="Machado H."/>
            <person name="Jensen P.R."/>
            <person name="Fenical W."/>
        </authorList>
    </citation>
    <scope>NUCLEOTIDE SEQUENCE [LARGE SCALE GENOMIC DNA]</scope>
    <source>
        <strain evidence="1 2">CNY-010</strain>
    </source>
</reference>
<dbReference type="EMBL" id="CP024087">
    <property type="protein sequence ID" value="AYF26144.1"/>
    <property type="molecule type" value="Genomic_DNA"/>
</dbReference>
<evidence type="ECO:0000313" key="1">
    <source>
        <dbReference type="EMBL" id="AYF26144.1"/>
    </source>
</evidence>
<protein>
    <submittedName>
        <fullName evidence="1">Uncharacterized protein</fullName>
    </submittedName>
</protein>
<sequence length="112" mass="12187">MERPGVASLIERFEELRIQGRGYLEVRGDAAFPVLTLGFTGSAAVVQLIADEDAVSLLAADEPAVADAGVLILDEPVRFTANFVLDLERAWRVVEEFVRTGDAGLAGEWREL</sequence>
<accession>A0A386WHD0</accession>
<gene>
    <name evidence="1" type="ORF">CSH63_01435</name>
</gene>
<name>A0A386WHD0_9ACTN</name>
<dbReference type="RefSeq" id="WP_120573644.1">
    <property type="nucleotide sequence ID" value="NZ_CP024087.1"/>
</dbReference>
<dbReference type="AlphaFoldDB" id="A0A386WHD0"/>